<comment type="caution">
    <text evidence="3">The sequence shown here is derived from an EMBL/GenBank/DDBJ whole genome shotgun (WGS) entry which is preliminary data.</text>
</comment>
<organism evidence="3 4">
    <name type="scientific">Amphibacillus indicireducens</name>
    <dbReference type="NCBI Taxonomy" id="1076330"/>
    <lineage>
        <taxon>Bacteria</taxon>
        <taxon>Bacillati</taxon>
        <taxon>Bacillota</taxon>
        <taxon>Bacilli</taxon>
        <taxon>Bacillales</taxon>
        <taxon>Bacillaceae</taxon>
        <taxon>Amphibacillus</taxon>
    </lineage>
</organism>
<dbReference type="PROSITE" id="PS50966">
    <property type="entry name" value="ZF_SWIM"/>
    <property type="match status" value="1"/>
</dbReference>
<dbReference type="Pfam" id="PF04434">
    <property type="entry name" value="SWIM"/>
    <property type="match status" value="1"/>
</dbReference>
<proteinExistence type="predicted"/>
<dbReference type="InterPro" id="IPR007527">
    <property type="entry name" value="Znf_SWIM"/>
</dbReference>
<dbReference type="Proteomes" id="UP001501734">
    <property type="component" value="Unassembled WGS sequence"/>
</dbReference>
<keyword evidence="1" id="KW-0479">Metal-binding</keyword>
<gene>
    <name evidence="3" type="ORF">GCM10022410_02730</name>
</gene>
<evidence type="ECO:0000313" key="4">
    <source>
        <dbReference type="Proteomes" id="UP001501734"/>
    </source>
</evidence>
<evidence type="ECO:0000256" key="1">
    <source>
        <dbReference type="PROSITE-ProRule" id="PRU00325"/>
    </source>
</evidence>
<keyword evidence="4" id="KW-1185">Reference proteome</keyword>
<keyword evidence="1" id="KW-0863">Zinc-finger</keyword>
<evidence type="ECO:0000259" key="2">
    <source>
        <dbReference type="PROSITE" id="PS50966"/>
    </source>
</evidence>
<reference evidence="4" key="1">
    <citation type="journal article" date="2019" name="Int. J. Syst. Evol. Microbiol.">
        <title>The Global Catalogue of Microorganisms (GCM) 10K type strain sequencing project: providing services to taxonomists for standard genome sequencing and annotation.</title>
        <authorList>
            <consortium name="The Broad Institute Genomics Platform"/>
            <consortium name="The Broad Institute Genome Sequencing Center for Infectious Disease"/>
            <person name="Wu L."/>
            <person name="Ma J."/>
        </authorList>
    </citation>
    <scope>NUCLEOTIDE SEQUENCE [LARGE SCALE GENOMIC DNA]</scope>
    <source>
        <strain evidence="4">JCM 17250</strain>
    </source>
</reference>
<evidence type="ECO:0000313" key="3">
    <source>
        <dbReference type="EMBL" id="GAA4059005.1"/>
    </source>
</evidence>
<accession>A0ABP7V4B4</accession>
<protein>
    <recommendedName>
        <fullName evidence="2">SWIM-type domain-containing protein</fullName>
    </recommendedName>
</protein>
<name>A0ABP7V4B4_9BACI</name>
<dbReference type="RefSeq" id="WP_344909631.1">
    <property type="nucleotide sequence ID" value="NZ_BAABDL010000014.1"/>
</dbReference>
<feature type="domain" description="SWIM-type" evidence="2">
    <location>
        <begin position="48"/>
        <end position="86"/>
    </location>
</feature>
<sequence length="547" mass="63414">MNLNNFEEYIGDLIVYRGEHYYLNKYVKQINQTKNGDYKATVSGSKKYTVKVKLDQANNIIASACTCPYDFGDICKHEVAVFFELRDQNTIESVEEPELKDLLQKLPKQKLIDFLIDQTNKNPELELELRLNFGPKEDEIFASRALIKEYIESATDNGFVSYNDAWDAVYGAELVLEKMLNYLDSDETKTIILLGEMILAEMTDLIGYCDDSGGAIGGVIDQAIENMAYATAQTTAHLSTKEKLEIVQLLVKASQHERYQGWSDWQLALLKICLPLCDVADCRTLLENELEKLSNEAKPNRYLLKEIKLLQAELIKKYDSDEQTQRFLAENIAIPEIREQIILQHFEQKDYQQALELCVDGEKLDHDYAGLVSRWKNYRYQAYEQLNDLENQKSLGMSLLLAGDYDYFGKLKKLHEKDQWPAVLDYITENIDQTGYRNHVYLQILKAENLTDKLLTFCKNNPSMVSELYPDLMTEYPEQVKEIFIHSIRSIAEHSSNRKEYRGVCKIIRTFNKATDHENTAKIIKELEQRYHRKPAFLDELSKIRIS</sequence>
<dbReference type="EMBL" id="BAABDL010000014">
    <property type="protein sequence ID" value="GAA4059005.1"/>
    <property type="molecule type" value="Genomic_DNA"/>
</dbReference>
<keyword evidence="1" id="KW-0862">Zinc</keyword>